<dbReference type="OrthoDB" id="9765468at2"/>
<name>A0A1X1RVJ2_MYCCE</name>
<reference evidence="2 4" key="1">
    <citation type="submission" date="2016-01" db="EMBL/GenBank/DDBJ databases">
        <title>The new phylogeny of the genus Mycobacterium.</title>
        <authorList>
            <person name="Tarcisio F."/>
            <person name="Conor M."/>
            <person name="Antonella G."/>
            <person name="Elisabetta G."/>
            <person name="Giulia F.S."/>
            <person name="Sara T."/>
            <person name="Anna F."/>
            <person name="Clotilde B."/>
            <person name="Roberto B."/>
            <person name="Veronica D.S."/>
            <person name="Fabio R."/>
            <person name="Monica P."/>
            <person name="Olivier J."/>
            <person name="Enrico T."/>
            <person name="Nicola S."/>
        </authorList>
    </citation>
    <scope>NUCLEOTIDE SEQUENCE [LARGE SCALE GENOMIC DNA]</scope>
    <source>
        <strain evidence="2 4">DSM 44243</strain>
    </source>
</reference>
<dbReference type="InterPro" id="IPR001509">
    <property type="entry name" value="Epimerase_deHydtase"/>
</dbReference>
<sequence length="705" mass="74887">MRILVTGVTGMVGRTLARQLIAAGHAVSGIARHPHDNLDPEVDFLCGRLGGPVLQQLADESHVVVHLAPVDPTAPGTAGINGLVHVAHAAARAGARLIFVSQAAGEPELYQQAEKLVSTGWAPSLIVRVAPLMGRQLDWAVCRTVATLIRGKESLRPVRLLHVDDLVRFLVVAVAANTTGVVDVATPDTTNTVVARHLLRAADQRPRPHRLPTWTELTPDMDLAAMQEDWQFEPGWSAADALADTARGLCGRKLDAGGAVDLPGHLPLPCEPVPRSGPPDGTPLQCAAPDGLEGEFDDRIDPRFPVFAASTLAEALPGPLTPMTLDVQLSGLRMANRVMGQVMALGGVMAAEWGSRAIAMFGHRPYVGVSAGVIAAGQLPGWDESAVLQHSLGDTPVGELLPLGRPRLAGGLLGSAAKAVVVSRAVALLRHLKADTQAYSTAATAEHLDATHLASLSEAALQARICLLRDRIHQGWRLTALWLIDSGVTAAALERTDSHAPVPGVEALMDSGRIANETAALEAVLRRDPRVCALAAKGDLDSVRALSLSASAEIKAVMARISHRGPGDAELANPVFGDDPAMLLIATARAAAAPIGAASPPDVFAETLPERMAANARSSRELAHDTTMRFTHELRMTLREFGSRRLAADLIDAVDDVYHLTCDELLTMPGDARLRIKRRRTERERLQALELPAVIDHSWRPLGVS</sequence>
<reference evidence="3 5" key="2">
    <citation type="journal article" date="2017" name="Infect. Genet. Evol.">
        <title>The new phylogeny of the genus Mycobacterium: The old and the news.</title>
        <authorList>
            <person name="Tortoli E."/>
            <person name="Fedrizzi T."/>
            <person name="Meehan C.J."/>
            <person name="Trovato A."/>
            <person name="Grottola A."/>
            <person name="Giacobazzi E."/>
            <person name="Serpini G.F."/>
            <person name="Tagliazucchi S."/>
            <person name="Fabio A."/>
            <person name="Bettua C."/>
            <person name="Bertorelli R."/>
            <person name="Frascaro F."/>
            <person name="De Sanctis V."/>
            <person name="Pecorari M."/>
            <person name="Jousson O."/>
            <person name="Segata N."/>
            <person name="Cirillo D.M."/>
        </authorList>
    </citation>
    <scope>NUCLEOTIDE SEQUENCE [LARGE SCALE GENOMIC DNA]</scope>
    <source>
        <strain evidence="3 5">NCTC 12882</strain>
    </source>
</reference>
<dbReference type="STRING" id="28045.AWB95_02805"/>
<dbReference type="Gene3D" id="3.40.50.720">
    <property type="entry name" value="NAD(P)-binding Rossmann-like Domain"/>
    <property type="match status" value="1"/>
</dbReference>
<protein>
    <recommendedName>
        <fullName evidence="1">NAD-dependent epimerase/dehydratase domain-containing protein</fullName>
    </recommendedName>
</protein>
<dbReference type="Proteomes" id="UP000193907">
    <property type="component" value="Unassembled WGS sequence"/>
</dbReference>
<dbReference type="EMBL" id="PDKV01000001">
    <property type="protein sequence ID" value="PIB80732.1"/>
    <property type="molecule type" value="Genomic_DNA"/>
</dbReference>
<dbReference type="InterPro" id="IPR036291">
    <property type="entry name" value="NAD(P)-bd_dom_sf"/>
</dbReference>
<gene>
    <name evidence="2" type="ORF">AWB95_02805</name>
    <name evidence="3" type="ORF">CQY23_00225</name>
</gene>
<organism evidence="2 4">
    <name type="scientific">Mycobacterium celatum</name>
    <dbReference type="NCBI Taxonomy" id="28045"/>
    <lineage>
        <taxon>Bacteria</taxon>
        <taxon>Bacillati</taxon>
        <taxon>Actinomycetota</taxon>
        <taxon>Actinomycetes</taxon>
        <taxon>Mycobacteriales</taxon>
        <taxon>Mycobacteriaceae</taxon>
        <taxon>Mycobacterium</taxon>
    </lineage>
</organism>
<dbReference type="SUPFAM" id="SSF51735">
    <property type="entry name" value="NAD(P)-binding Rossmann-fold domains"/>
    <property type="match status" value="1"/>
</dbReference>
<dbReference type="Pfam" id="PF01370">
    <property type="entry name" value="Epimerase"/>
    <property type="match status" value="1"/>
</dbReference>
<accession>A0A1X1RVJ2</accession>
<dbReference type="RefSeq" id="WP_062538853.1">
    <property type="nucleotide sequence ID" value="NZ_BBUN01000062.1"/>
</dbReference>
<dbReference type="Proteomes" id="UP000230971">
    <property type="component" value="Unassembled WGS sequence"/>
</dbReference>
<proteinExistence type="predicted"/>
<dbReference type="NCBIfam" id="NF008972">
    <property type="entry name" value="PRK12320.1"/>
    <property type="match status" value="1"/>
</dbReference>
<evidence type="ECO:0000313" key="2">
    <source>
        <dbReference type="EMBL" id="ORV18437.1"/>
    </source>
</evidence>
<dbReference type="AlphaFoldDB" id="A0A1X1RVJ2"/>
<evidence type="ECO:0000313" key="4">
    <source>
        <dbReference type="Proteomes" id="UP000193907"/>
    </source>
</evidence>
<dbReference type="EMBL" id="LQOM01000014">
    <property type="protein sequence ID" value="ORV18437.1"/>
    <property type="molecule type" value="Genomic_DNA"/>
</dbReference>
<evidence type="ECO:0000313" key="3">
    <source>
        <dbReference type="EMBL" id="PIB80732.1"/>
    </source>
</evidence>
<keyword evidence="4" id="KW-1185">Reference proteome</keyword>
<feature type="domain" description="NAD-dependent epimerase/dehydratase" evidence="1">
    <location>
        <begin position="3"/>
        <end position="101"/>
    </location>
</feature>
<comment type="caution">
    <text evidence="2">The sequence shown here is derived from an EMBL/GenBank/DDBJ whole genome shotgun (WGS) entry which is preliminary data.</text>
</comment>
<evidence type="ECO:0000313" key="5">
    <source>
        <dbReference type="Proteomes" id="UP000230971"/>
    </source>
</evidence>
<evidence type="ECO:0000259" key="1">
    <source>
        <dbReference type="Pfam" id="PF01370"/>
    </source>
</evidence>